<gene>
    <name evidence="3" type="ORF">F6W96_39135</name>
</gene>
<comment type="function">
    <text evidence="1">Involved in the transposition of the insertion sequence.</text>
</comment>
<dbReference type="InterPro" id="IPR050900">
    <property type="entry name" value="Transposase_IS3/IS150/IS904"/>
</dbReference>
<dbReference type="Proteomes" id="UP000500953">
    <property type="component" value="Chromosome"/>
</dbReference>
<proteinExistence type="predicted"/>
<dbReference type="InterPro" id="IPR048020">
    <property type="entry name" value="Transpos_IS3"/>
</dbReference>
<evidence type="ECO:0000256" key="1">
    <source>
        <dbReference type="ARBA" id="ARBA00002286"/>
    </source>
</evidence>
<dbReference type="PANTHER" id="PTHR46889">
    <property type="entry name" value="TRANSPOSASE INSF FOR INSERTION SEQUENCE IS3B-RELATED"/>
    <property type="match status" value="1"/>
</dbReference>
<organism evidence="3 4">
    <name type="scientific">Nocardia terpenica</name>
    <dbReference type="NCBI Taxonomy" id="455432"/>
    <lineage>
        <taxon>Bacteria</taxon>
        <taxon>Bacillati</taxon>
        <taxon>Actinomycetota</taxon>
        <taxon>Actinomycetes</taxon>
        <taxon>Mycobacteriales</taxon>
        <taxon>Nocardiaceae</taxon>
        <taxon>Nocardia</taxon>
    </lineage>
</organism>
<dbReference type="SUPFAM" id="SSF53098">
    <property type="entry name" value="Ribonuclease H-like"/>
    <property type="match status" value="1"/>
</dbReference>
<sequence>MVMFIDEFRDRFTVAGICEVLEFREQTYYVAKKREDDPSARSVRDAEILAEILRLRDKDSGRRRDYGARKMWRELRREGVRVARCTVERVMRRNGLSGLVPVRHRPRTTVPGSADRRPKDLVDRDFRAPAPNQLWVADITYVELAGGRFCYAAFVTDVFSRATVGWQVSDSLKTELALDALEMALWFRRDTMSAALIHHGDRGTQLGFNRSSQHRLVGVIVDVRRTLRRVSSSRGSCVAWC</sequence>
<name>A0A6G9ZDB8_9NOCA</name>
<feature type="domain" description="Integrase catalytic" evidence="2">
    <location>
        <begin position="127"/>
        <end position="241"/>
    </location>
</feature>
<dbReference type="InterPro" id="IPR025948">
    <property type="entry name" value="HTH-like_dom"/>
</dbReference>
<protein>
    <submittedName>
        <fullName evidence="3">IS3 family transposase</fullName>
    </submittedName>
</protein>
<reference evidence="3 4" key="1">
    <citation type="journal article" date="2019" name="ACS Chem. Biol.">
        <title>Identification and Mobilization of a Cryptic Antibiotic Biosynthesis Gene Locus from a Human-Pathogenic Nocardia Isolate.</title>
        <authorList>
            <person name="Herisse M."/>
            <person name="Ishida K."/>
            <person name="Porter J.L."/>
            <person name="Howden B."/>
            <person name="Hertweck C."/>
            <person name="Stinear T.P."/>
            <person name="Pidot S.J."/>
        </authorList>
    </citation>
    <scope>NUCLEOTIDE SEQUENCE [LARGE SCALE GENOMIC DNA]</scope>
    <source>
        <strain evidence="3 4">AUSMDU00012715</strain>
    </source>
</reference>
<evidence type="ECO:0000259" key="2">
    <source>
        <dbReference type="PROSITE" id="PS50994"/>
    </source>
</evidence>
<dbReference type="PANTHER" id="PTHR46889:SF5">
    <property type="entry name" value="INTEGRASE PROTEIN"/>
    <property type="match status" value="1"/>
</dbReference>
<dbReference type="AlphaFoldDB" id="A0A6G9ZDB8"/>
<dbReference type="InterPro" id="IPR036397">
    <property type="entry name" value="RNaseH_sf"/>
</dbReference>
<evidence type="ECO:0000313" key="4">
    <source>
        <dbReference type="Proteomes" id="UP000500953"/>
    </source>
</evidence>
<dbReference type="PROSITE" id="PS50994">
    <property type="entry name" value="INTEGRASE"/>
    <property type="match status" value="1"/>
</dbReference>
<dbReference type="InterPro" id="IPR012337">
    <property type="entry name" value="RNaseH-like_sf"/>
</dbReference>
<dbReference type="Pfam" id="PF13276">
    <property type="entry name" value="HTH_21"/>
    <property type="match status" value="1"/>
</dbReference>
<accession>A0A6G9ZDB8</accession>
<evidence type="ECO:0000313" key="3">
    <source>
        <dbReference type="EMBL" id="QIS23444.1"/>
    </source>
</evidence>
<dbReference type="NCBIfam" id="NF033516">
    <property type="entry name" value="transpos_IS3"/>
    <property type="match status" value="1"/>
</dbReference>
<dbReference type="EMBL" id="CP046173">
    <property type="protein sequence ID" value="QIS23444.1"/>
    <property type="molecule type" value="Genomic_DNA"/>
</dbReference>
<dbReference type="GO" id="GO:0003676">
    <property type="term" value="F:nucleic acid binding"/>
    <property type="evidence" value="ECO:0007669"/>
    <property type="project" value="InterPro"/>
</dbReference>
<dbReference type="InterPro" id="IPR001584">
    <property type="entry name" value="Integrase_cat-core"/>
</dbReference>
<dbReference type="Pfam" id="PF00665">
    <property type="entry name" value="rve"/>
    <property type="match status" value="1"/>
</dbReference>
<dbReference type="Gene3D" id="3.30.420.10">
    <property type="entry name" value="Ribonuclease H-like superfamily/Ribonuclease H"/>
    <property type="match status" value="1"/>
</dbReference>
<dbReference type="GO" id="GO:0015074">
    <property type="term" value="P:DNA integration"/>
    <property type="evidence" value="ECO:0007669"/>
    <property type="project" value="InterPro"/>
</dbReference>